<organism evidence="1 2">
    <name type="scientific">Sus scrofa</name>
    <name type="common">Pig</name>
    <dbReference type="NCBI Taxonomy" id="9823"/>
    <lineage>
        <taxon>Eukaryota</taxon>
        <taxon>Metazoa</taxon>
        <taxon>Chordata</taxon>
        <taxon>Craniata</taxon>
        <taxon>Vertebrata</taxon>
        <taxon>Euteleostomi</taxon>
        <taxon>Mammalia</taxon>
        <taxon>Eutheria</taxon>
        <taxon>Laurasiatheria</taxon>
        <taxon>Artiodactyla</taxon>
        <taxon>Suina</taxon>
        <taxon>Suidae</taxon>
        <taxon>Sus</taxon>
    </lineage>
</organism>
<accession>A0A8D0TWJ1</accession>
<reference evidence="1" key="1">
    <citation type="submission" date="2025-08" db="UniProtKB">
        <authorList>
            <consortium name="Ensembl"/>
        </authorList>
    </citation>
    <scope>IDENTIFICATION</scope>
</reference>
<evidence type="ECO:0000313" key="2">
    <source>
        <dbReference type="Proteomes" id="UP000694726"/>
    </source>
</evidence>
<proteinExistence type="predicted"/>
<name>A0A8D0TWJ1_PIG</name>
<sequence>MGAEPRVRLGRMVISCRHPHSSPGEKDRVVGSQLLPNSHLDFQVNWEEYTQRESGEKQFFFFFFFAFSRAASHGIWRELHYIITLMKEEMYVIHDLDQKNVEPKKKKRKKKKGKLEVDSLGRVSSPLSQLFWALCYLKEQSYDPCLDHLVGYKGNHL</sequence>
<evidence type="ECO:0000313" key="1">
    <source>
        <dbReference type="Ensembl" id="ENSSSCP00015007172.1"/>
    </source>
</evidence>
<protein>
    <submittedName>
        <fullName evidence="1">Uncharacterized protein</fullName>
    </submittedName>
</protein>
<dbReference type="Ensembl" id="ENSSSCT00015018118.1">
    <property type="protein sequence ID" value="ENSSSCP00015007172.1"/>
    <property type="gene ID" value="ENSSSCG00015013624.1"/>
</dbReference>
<dbReference type="AlphaFoldDB" id="A0A8D0TWJ1"/>
<dbReference type="Proteomes" id="UP000694726">
    <property type="component" value="Unplaced"/>
</dbReference>